<name>A0A0F8WXM7_9ZZZZ</name>
<dbReference type="SUPFAM" id="SSF47413">
    <property type="entry name" value="lambda repressor-like DNA-binding domains"/>
    <property type="match status" value="1"/>
</dbReference>
<dbReference type="AlphaFoldDB" id="A0A0F8WXM7"/>
<comment type="caution">
    <text evidence="2">The sequence shown here is derived from an EMBL/GenBank/DDBJ whole genome shotgun (WGS) entry which is preliminary data.</text>
</comment>
<dbReference type="InterPro" id="IPR001387">
    <property type="entry name" value="Cro/C1-type_HTH"/>
</dbReference>
<organism evidence="2">
    <name type="scientific">marine sediment metagenome</name>
    <dbReference type="NCBI Taxonomy" id="412755"/>
    <lineage>
        <taxon>unclassified sequences</taxon>
        <taxon>metagenomes</taxon>
        <taxon>ecological metagenomes</taxon>
    </lineage>
</organism>
<protein>
    <submittedName>
        <fullName evidence="2">Uncharacterized protein</fullName>
    </submittedName>
</protein>
<feature type="non-terminal residue" evidence="2">
    <location>
        <position position="128"/>
    </location>
</feature>
<dbReference type="EMBL" id="LAZR01062397">
    <property type="protein sequence ID" value="KKK61602.1"/>
    <property type="molecule type" value="Genomic_DNA"/>
</dbReference>
<evidence type="ECO:0000313" key="2">
    <source>
        <dbReference type="EMBL" id="KKK61602.1"/>
    </source>
</evidence>
<dbReference type="GO" id="GO:0003677">
    <property type="term" value="F:DNA binding"/>
    <property type="evidence" value="ECO:0007669"/>
    <property type="project" value="InterPro"/>
</dbReference>
<accession>A0A0F8WXM7</accession>
<feature type="region of interest" description="Disordered" evidence="1">
    <location>
        <begin position="72"/>
        <end position="128"/>
    </location>
</feature>
<reference evidence="2" key="1">
    <citation type="journal article" date="2015" name="Nature">
        <title>Complex archaea that bridge the gap between prokaryotes and eukaryotes.</title>
        <authorList>
            <person name="Spang A."/>
            <person name="Saw J.H."/>
            <person name="Jorgensen S.L."/>
            <person name="Zaremba-Niedzwiedzka K."/>
            <person name="Martijn J."/>
            <person name="Lind A.E."/>
            <person name="van Eijk R."/>
            <person name="Schleper C."/>
            <person name="Guy L."/>
            <person name="Ettema T.J."/>
        </authorList>
    </citation>
    <scope>NUCLEOTIDE SEQUENCE</scope>
</reference>
<gene>
    <name evidence="2" type="ORF">LCGC14_3012700</name>
</gene>
<dbReference type="CDD" id="cd00093">
    <property type="entry name" value="HTH_XRE"/>
    <property type="match status" value="1"/>
</dbReference>
<proteinExistence type="predicted"/>
<sequence length="128" mass="14322">MKDTTLNLTGAAEQAVRTFIEVKNAYSECDPEIQSVIDEMIEICCDHEASENEKRMARTTVMEALYPSLSADAFNAEKDTRRSTEGKNNKRSLDDEEKEFAKRLHQHMKAAGMKQGELAKKIGVGQPA</sequence>
<dbReference type="InterPro" id="IPR010982">
    <property type="entry name" value="Lambda_DNA-bd_dom_sf"/>
</dbReference>
<feature type="compositionally biased region" description="Basic and acidic residues" evidence="1">
    <location>
        <begin position="75"/>
        <end position="93"/>
    </location>
</feature>
<evidence type="ECO:0000256" key="1">
    <source>
        <dbReference type="SAM" id="MobiDB-lite"/>
    </source>
</evidence>